<comment type="similarity">
    <text evidence="2">Belongs to the FAD-binding monooxygenase family.</text>
</comment>
<proteinExistence type="inferred from homology"/>
<protein>
    <submittedName>
        <fullName evidence="6">Uncharacterized protein</fullName>
    </submittedName>
</protein>
<evidence type="ECO:0000256" key="5">
    <source>
        <dbReference type="ARBA" id="ARBA00023002"/>
    </source>
</evidence>
<organism evidence="6 7">
    <name type="scientific">Penicillium thymicola</name>
    <dbReference type="NCBI Taxonomy" id="293382"/>
    <lineage>
        <taxon>Eukaryota</taxon>
        <taxon>Fungi</taxon>
        <taxon>Dikarya</taxon>
        <taxon>Ascomycota</taxon>
        <taxon>Pezizomycotina</taxon>
        <taxon>Eurotiomycetes</taxon>
        <taxon>Eurotiomycetidae</taxon>
        <taxon>Eurotiales</taxon>
        <taxon>Aspergillaceae</taxon>
        <taxon>Penicillium</taxon>
    </lineage>
</organism>
<dbReference type="InterPro" id="IPR020946">
    <property type="entry name" value="Flavin_mOase-like"/>
</dbReference>
<dbReference type="Gene3D" id="3.50.50.60">
    <property type="entry name" value="FAD/NAD(P)-binding domain"/>
    <property type="match status" value="2"/>
</dbReference>
<dbReference type="InterPro" id="IPR036188">
    <property type="entry name" value="FAD/NAD-bd_sf"/>
</dbReference>
<comment type="cofactor">
    <cofactor evidence="1">
        <name>FAD</name>
        <dbReference type="ChEBI" id="CHEBI:57692"/>
    </cofactor>
</comment>
<accession>A0AAI9TQ72</accession>
<dbReference type="InterPro" id="IPR051209">
    <property type="entry name" value="FAD-bind_Monooxygenase_sf"/>
</dbReference>
<reference evidence="6" key="1">
    <citation type="submission" date="2015-06" db="EMBL/GenBank/DDBJ databases">
        <authorList>
            <person name="Nguyen H."/>
        </authorList>
    </citation>
    <scope>NUCLEOTIDE SEQUENCE</scope>
    <source>
        <strain evidence="6">DAOM 180753</strain>
    </source>
</reference>
<keyword evidence="3" id="KW-0285">Flavoprotein</keyword>
<name>A0AAI9TQ72_PENTH</name>
<dbReference type="AlphaFoldDB" id="A0AAI9TQ72"/>
<dbReference type="Pfam" id="PF00743">
    <property type="entry name" value="FMO-like"/>
    <property type="match status" value="1"/>
</dbReference>
<keyword evidence="7" id="KW-1185">Reference proteome</keyword>
<dbReference type="SUPFAM" id="SSF51905">
    <property type="entry name" value="FAD/NAD(P)-binding domain"/>
    <property type="match status" value="2"/>
</dbReference>
<evidence type="ECO:0000256" key="2">
    <source>
        <dbReference type="ARBA" id="ARBA00010139"/>
    </source>
</evidence>
<dbReference type="PANTHER" id="PTHR42877:SF5">
    <property type="entry name" value="L-ORNITHINE N(5)-MONOOXYGENASE-RELATED"/>
    <property type="match status" value="1"/>
</dbReference>
<dbReference type="EMBL" id="LACB01000033">
    <property type="protein sequence ID" value="KAJ9491386.1"/>
    <property type="molecule type" value="Genomic_DNA"/>
</dbReference>
<dbReference type="GO" id="GO:0050660">
    <property type="term" value="F:flavin adenine dinucleotide binding"/>
    <property type="evidence" value="ECO:0007669"/>
    <property type="project" value="InterPro"/>
</dbReference>
<dbReference type="GO" id="GO:0004499">
    <property type="term" value="F:N,N-dimethylaniline monooxygenase activity"/>
    <property type="evidence" value="ECO:0007669"/>
    <property type="project" value="InterPro"/>
</dbReference>
<reference evidence="6" key="2">
    <citation type="journal article" date="2016" name="Fungal Biol.">
        <title>Ochratoxin A production by Penicillium thymicola.</title>
        <authorList>
            <person name="Nguyen H.D.T."/>
            <person name="McMullin D.R."/>
            <person name="Ponomareva E."/>
            <person name="Riley R."/>
            <person name="Pomraning K.R."/>
            <person name="Baker S.E."/>
            <person name="Seifert K.A."/>
        </authorList>
    </citation>
    <scope>NUCLEOTIDE SEQUENCE</scope>
    <source>
        <strain evidence="6">DAOM 180753</strain>
    </source>
</reference>
<dbReference type="Proteomes" id="UP001227192">
    <property type="component" value="Unassembled WGS sequence"/>
</dbReference>
<evidence type="ECO:0000313" key="6">
    <source>
        <dbReference type="EMBL" id="KAJ9491386.1"/>
    </source>
</evidence>
<evidence type="ECO:0000256" key="3">
    <source>
        <dbReference type="ARBA" id="ARBA00022630"/>
    </source>
</evidence>
<sequence length="606" mass="68733">MVVLNLPLVLSKGETRNYTRPVPVDEILAKPSSRLKFVNRRFWTIFDSAAMDRSKEVLIIGGGISGLGMAVQLKRLLGHDNFTIYEKSDNVGGTWWHNRYPACACDIPSHFYSYSFALKHDWTTMFPGRDELHAYFFSVAERFNILPHCHFNAVCTSMTWDNARSLWVVTFEDTKSGEIFIREAPVVVSAIGTLDRPAIPSIDGADSFKGETFHSAEWNDNFKPNGKQVTVVGNGASATQFVPELVKSVGPKGKVTQHVRSSHWWTKRGNPTYSEPFKFALKYLPLAARLYRVILAWQLESTFYSFHMNSKGAAMRQKIRDATYSYIESEAPAKYRDILKPDYEPGCKRRVNTATYLKCLHSPQMMLTKDAIIKIGPDYVETKEGKQHPADAIIYATGFQTQKWLFPMKIKGIGGKDLHDQWDASGGAEAYKGTVVTGFPNFFILYGPNAATGQHSVIFHSECQINYSCRLLRPVLRDGADSIMVKREAQNRDLSWVHNKLQRLVFNSGCQSWWMDPVSKKNTFIYPDPMYKYWLRTIFPRWSDFDLRQTAQSRKRYLVLGCFAAIGLIGCSAVGAQEAVQLIDEASSWLSLQTGWQLGSLFRCIS</sequence>
<gene>
    <name evidence="6" type="ORF">VN97_g1849</name>
</gene>
<evidence type="ECO:0000313" key="7">
    <source>
        <dbReference type="Proteomes" id="UP001227192"/>
    </source>
</evidence>
<dbReference type="PANTHER" id="PTHR42877">
    <property type="entry name" value="L-ORNITHINE N(5)-MONOOXYGENASE-RELATED"/>
    <property type="match status" value="1"/>
</dbReference>
<keyword evidence="5" id="KW-0560">Oxidoreductase</keyword>
<evidence type="ECO:0000256" key="4">
    <source>
        <dbReference type="ARBA" id="ARBA00022827"/>
    </source>
</evidence>
<dbReference type="GO" id="GO:0050661">
    <property type="term" value="F:NADP binding"/>
    <property type="evidence" value="ECO:0007669"/>
    <property type="project" value="InterPro"/>
</dbReference>
<comment type="caution">
    <text evidence="6">The sequence shown here is derived from an EMBL/GenBank/DDBJ whole genome shotgun (WGS) entry which is preliminary data.</text>
</comment>
<evidence type="ECO:0000256" key="1">
    <source>
        <dbReference type="ARBA" id="ARBA00001974"/>
    </source>
</evidence>
<keyword evidence="4" id="KW-0274">FAD</keyword>